<dbReference type="Pfam" id="PF01764">
    <property type="entry name" value="Lipase_3"/>
    <property type="match status" value="1"/>
</dbReference>
<dbReference type="GO" id="GO:0032585">
    <property type="term" value="C:multivesicular body membrane"/>
    <property type="evidence" value="ECO:0007669"/>
    <property type="project" value="UniProtKB-SubCell"/>
</dbReference>
<dbReference type="EMBL" id="CP017558">
    <property type="protein sequence ID" value="AOW06753.1"/>
    <property type="molecule type" value="Genomic_DNA"/>
</dbReference>
<evidence type="ECO:0000256" key="5">
    <source>
        <dbReference type="ARBA" id="ARBA00011137"/>
    </source>
</evidence>
<evidence type="ECO:0000256" key="9">
    <source>
        <dbReference type="ARBA" id="ARBA00022692"/>
    </source>
</evidence>
<dbReference type="SUPFAM" id="SSF53474">
    <property type="entry name" value="alpha/beta-Hydrolases"/>
    <property type="match status" value="1"/>
</dbReference>
<dbReference type="GO" id="GO:0005775">
    <property type="term" value="C:vacuolar lumen"/>
    <property type="evidence" value="ECO:0007669"/>
    <property type="project" value="TreeGrafter"/>
</dbReference>
<proteinExistence type="inferred from homology"/>
<keyword evidence="16" id="KW-0443">Lipid metabolism</keyword>
<keyword evidence="17 22" id="KW-0472">Membrane</keyword>
<evidence type="ECO:0000256" key="19">
    <source>
        <dbReference type="ARBA" id="ARBA00024663"/>
    </source>
</evidence>
<evidence type="ECO:0000256" key="15">
    <source>
        <dbReference type="ARBA" id="ARBA00023006"/>
    </source>
</evidence>
<comment type="subunit">
    <text evidence="5">Binds to both phosphatidylinositol (PI) and phosphatidylinositol 3,5-bisphosphate (PIP2).</text>
</comment>
<keyword evidence="11" id="KW-0378">Hydrolase</keyword>
<evidence type="ECO:0000256" key="6">
    <source>
        <dbReference type="ARBA" id="ARBA00013279"/>
    </source>
</evidence>
<evidence type="ECO:0000256" key="8">
    <source>
        <dbReference type="ARBA" id="ARBA00019241"/>
    </source>
</evidence>
<keyword evidence="10" id="KW-0967">Endosome</keyword>
<evidence type="ECO:0000256" key="10">
    <source>
        <dbReference type="ARBA" id="ARBA00022753"/>
    </source>
</evidence>
<dbReference type="InterPro" id="IPR050805">
    <property type="entry name" value="ATG15_Lipase"/>
</dbReference>
<dbReference type="PANTHER" id="PTHR47175">
    <property type="entry name" value="LIPASE ATG15-RELATED"/>
    <property type="match status" value="1"/>
</dbReference>
<feature type="region of interest" description="Disordered" evidence="21">
    <location>
        <begin position="474"/>
        <end position="510"/>
    </location>
</feature>
<dbReference type="VEuPathDB" id="FungiDB:YALI0_F06358g"/>
<dbReference type="OrthoDB" id="58570at2759"/>
<dbReference type="PANTHER" id="PTHR47175:SF2">
    <property type="entry name" value="LIPASE ATG15-RELATED"/>
    <property type="match status" value="1"/>
</dbReference>
<evidence type="ECO:0000256" key="12">
    <source>
        <dbReference type="ARBA" id="ARBA00022963"/>
    </source>
</evidence>
<dbReference type="GO" id="GO:0004806">
    <property type="term" value="F:triacylglycerol lipase activity"/>
    <property type="evidence" value="ECO:0007669"/>
    <property type="project" value="UniProtKB-EC"/>
</dbReference>
<evidence type="ECO:0000256" key="4">
    <source>
        <dbReference type="ARBA" id="ARBA00010701"/>
    </source>
</evidence>
<dbReference type="RefSeq" id="XP_505075.2">
    <property type="nucleotide sequence ID" value="XM_505075.4"/>
</dbReference>
<keyword evidence="14 22" id="KW-1133">Transmembrane helix</keyword>
<dbReference type="KEGG" id="yli:2908407"/>
<feature type="compositionally biased region" description="Low complexity" evidence="21">
    <location>
        <begin position="487"/>
        <end position="504"/>
    </location>
</feature>
<evidence type="ECO:0000256" key="11">
    <source>
        <dbReference type="ARBA" id="ARBA00022801"/>
    </source>
</evidence>
<dbReference type="Proteomes" id="UP000182444">
    <property type="component" value="Chromosome 1F"/>
</dbReference>
<evidence type="ECO:0000256" key="20">
    <source>
        <dbReference type="ARBA" id="ARBA00029828"/>
    </source>
</evidence>
<keyword evidence="12" id="KW-0442">Lipid degradation</keyword>
<sequence>MKQDLYKESSPPPSTTKSKGLYVIVAALVTTAIYLLYSQGYSNTHGEKDMPSVVPNLVLPANPSSDHSFAVKHIYHHNTEADANHGRMDVSGEWVRAAQKAQHLNLGQDTHRYMASNARDPYTNLPLKSRTQKVKRWRQRDPDHVESYLEAARLNPQLYGAMDFDWVEEDILVPDVTDRDTVVSLAVMASNAYVDVPFTGDWTNVSWKETGGIGWQSDGVRGHIFVDQTPGSPLVVIALKGTSAAIFDSGGDTVINDKTNDNLLFSCCCARVSYLWNTVCDCYTGESYTCDQECLEKELYAEDRYYRAVLDIYRNVTHLYPQKQIWVTGHSLGGALSAMLGRTYGIPAVGYEAPGELLPTKRLHLPSPPGIPWSQEHIWHFGHTADPIFMGVCNGASSSCSIGGYAMETSCHSGLQCMYDVVTDKGWHLSMVNHRIHTVIDEVLLAYNETAACVPPPPCQDCFNWNFVMGNDKDDDDKDKKKKKKTSTSSSVVSKTKTSTSSTVATNTMPSLPDPTCVERNWYGKCIRYDPEIKQQYGDSHTVTHVTMA</sequence>
<evidence type="ECO:0000259" key="23">
    <source>
        <dbReference type="Pfam" id="PF01764"/>
    </source>
</evidence>
<feature type="domain" description="Fungal lipase-type" evidence="23">
    <location>
        <begin position="306"/>
        <end position="340"/>
    </location>
</feature>
<keyword evidence="18" id="KW-0325">Glycoprotein</keyword>
<comment type="subcellular location">
    <subcellularLocation>
        <location evidence="3">Endosome</location>
        <location evidence="3">Multivesicular body membrane</location>
        <topology evidence="3">Single-pass type II membrane protein</topology>
    </subcellularLocation>
    <subcellularLocation>
        <location evidence="2">Prevacuolar compartment membrane</location>
        <topology evidence="2">Single-pass type II membrane protein</topology>
    </subcellularLocation>
</comment>
<dbReference type="OMA" id="TYHFGHT"/>
<dbReference type="GO" id="GO:0046461">
    <property type="term" value="P:neutral lipid catabolic process"/>
    <property type="evidence" value="ECO:0007669"/>
    <property type="project" value="TreeGrafter"/>
</dbReference>
<feature type="transmembrane region" description="Helical" evidence="22">
    <location>
        <begin position="20"/>
        <end position="37"/>
    </location>
</feature>
<keyword evidence="13" id="KW-0735">Signal-anchor</keyword>
<evidence type="ECO:0000256" key="22">
    <source>
        <dbReference type="SAM" id="Phobius"/>
    </source>
</evidence>
<keyword evidence="9 22" id="KW-0812">Transmembrane</keyword>
<dbReference type="GO" id="GO:0034496">
    <property type="term" value="P:multivesicular body membrane disassembly"/>
    <property type="evidence" value="ECO:0007669"/>
    <property type="project" value="TreeGrafter"/>
</dbReference>
<keyword evidence="15" id="KW-0072">Autophagy</keyword>
<accession>A0A1D8NMB2</accession>
<evidence type="ECO:0000256" key="16">
    <source>
        <dbReference type="ARBA" id="ARBA00023098"/>
    </source>
</evidence>
<evidence type="ECO:0000256" key="3">
    <source>
        <dbReference type="ARBA" id="ARBA00004343"/>
    </source>
</evidence>
<evidence type="ECO:0000313" key="25">
    <source>
        <dbReference type="Proteomes" id="UP000182444"/>
    </source>
</evidence>
<organism evidence="24 25">
    <name type="scientific">Yarrowia lipolytica</name>
    <name type="common">Candida lipolytica</name>
    <dbReference type="NCBI Taxonomy" id="4952"/>
    <lineage>
        <taxon>Eukaryota</taxon>
        <taxon>Fungi</taxon>
        <taxon>Dikarya</taxon>
        <taxon>Ascomycota</taxon>
        <taxon>Saccharomycotina</taxon>
        <taxon>Dipodascomycetes</taxon>
        <taxon>Dipodascales</taxon>
        <taxon>Dipodascales incertae sedis</taxon>
        <taxon>Yarrowia</taxon>
    </lineage>
</organism>
<comment type="function">
    <text evidence="19">Lipase which is essential for lysis of subvacuolar cytoplasm to vacuole targeted bodies and intravacuolar autophagic bodies. Involved in the lysis of intravacuolar multivesicular body (MVB) vesicles. The intravacuolar membrane disintegration by ATG15 is critical to life span extension.</text>
</comment>
<evidence type="ECO:0000256" key="18">
    <source>
        <dbReference type="ARBA" id="ARBA00023180"/>
    </source>
</evidence>
<dbReference type="AlphaFoldDB" id="A0A1D8NMB2"/>
<evidence type="ECO:0000256" key="13">
    <source>
        <dbReference type="ARBA" id="ARBA00022968"/>
    </source>
</evidence>
<dbReference type="FunFam" id="3.40.50.1820:FF:000339">
    <property type="entry name" value="Lipase, putative"/>
    <property type="match status" value="1"/>
</dbReference>
<gene>
    <name evidence="24" type="ORF">YALI1_F09433g</name>
</gene>
<comment type="catalytic activity">
    <reaction evidence="1">
        <text>a triacylglycerol + H2O = a diacylglycerol + a fatty acid + H(+)</text>
        <dbReference type="Rhea" id="RHEA:12044"/>
        <dbReference type="ChEBI" id="CHEBI:15377"/>
        <dbReference type="ChEBI" id="CHEBI:15378"/>
        <dbReference type="ChEBI" id="CHEBI:17855"/>
        <dbReference type="ChEBI" id="CHEBI:18035"/>
        <dbReference type="ChEBI" id="CHEBI:28868"/>
        <dbReference type="EC" id="3.1.1.3"/>
    </reaction>
</comment>
<evidence type="ECO:0000256" key="17">
    <source>
        <dbReference type="ARBA" id="ARBA00023136"/>
    </source>
</evidence>
<dbReference type="GO" id="GO:0004620">
    <property type="term" value="F:phospholipase activity"/>
    <property type="evidence" value="ECO:0007669"/>
    <property type="project" value="TreeGrafter"/>
</dbReference>
<evidence type="ECO:0000256" key="14">
    <source>
        <dbReference type="ARBA" id="ARBA00022989"/>
    </source>
</evidence>
<name>A0A1D8NMB2_YARLL</name>
<reference evidence="24 25" key="1">
    <citation type="journal article" date="2016" name="PLoS ONE">
        <title>Sequence Assembly of Yarrowia lipolytica Strain W29/CLIB89 Shows Transposable Element Diversity.</title>
        <authorList>
            <person name="Magnan C."/>
            <person name="Yu J."/>
            <person name="Chang I."/>
            <person name="Jahn E."/>
            <person name="Kanomata Y."/>
            <person name="Wu J."/>
            <person name="Zeller M."/>
            <person name="Oakes M."/>
            <person name="Baldi P."/>
            <person name="Sandmeyer S."/>
        </authorList>
    </citation>
    <scope>NUCLEOTIDE SEQUENCE [LARGE SCALE GENOMIC DNA]</scope>
    <source>
        <strain evidence="25">CLIB89(W29)</strain>
    </source>
</reference>
<dbReference type="GeneID" id="2908407"/>
<dbReference type="InterPro" id="IPR029058">
    <property type="entry name" value="AB_hydrolase_fold"/>
</dbReference>
<dbReference type="Gene3D" id="3.40.50.1820">
    <property type="entry name" value="alpha/beta hydrolase"/>
    <property type="match status" value="1"/>
</dbReference>
<evidence type="ECO:0000256" key="1">
    <source>
        <dbReference type="ARBA" id="ARBA00001024"/>
    </source>
</evidence>
<dbReference type="EC" id="3.1.1.3" evidence="6"/>
<dbReference type="InterPro" id="IPR002921">
    <property type="entry name" value="Fungal_lipase-type"/>
</dbReference>
<evidence type="ECO:0000256" key="7">
    <source>
        <dbReference type="ARBA" id="ARBA00018542"/>
    </source>
</evidence>
<dbReference type="eggNOG" id="KOG4540">
    <property type="taxonomic scope" value="Eukaryota"/>
</dbReference>
<evidence type="ECO:0000256" key="21">
    <source>
        <dbReference type="SAM" id="MobiDB-lite"/>
    </source>
</evidence>
<dbReference type="VEuPathDB" id="FungiDB:YALI1_F09433g"/>
<dbReference type="GO" id="GO:0034727">
    <property type="term" value="P:piecemeal microautophagy of the nucleus"/>
    <property type="evidence" value="ECO:0007669"/>
    <property type="project" value="TreeGrafter"/>
</dbReference>
<evidence type="ECO:0000256" key="2">
    <source>
        <dbReference type="ARBA" id="ARBA00004270"/>
    </source>
</evidence>
<evidence type="ECO:0000313" key="24">
    <source>
        <dbReference type="EMBL" id="AOW06753.1"/>
    </source>
</evidence>
<comment type="similarity">
    <text evidence="4">Belongs to the AB hydrolase superfamily. Lipase family.</text>
</comment>
<protein>
    <recommendedName>
        <fullName evidence="7">Putative lipase ATG15</fullName>
        <ecNumber evidence="6">3.1.1.3</ecNumber>
    </recommendedName>
    <alternativeName>
        <fullName evidence="20">Autophagy-related protein 15</fullName>
    </alternativeName>
    <alternativeName>
        <fullName evidence="8">Putative lipase atg15</fullName>
    </alternativeName>
</protein>
<dbReference type="GO" id="GO:0006660">
    <property type="term" value="P:phosphatidylserine catabolic process"/>
    <property type="evidence" value="ECO:0007669"/>
    <property type="project" value="TreeGrafter"/>
</dbReference>